<reference evidence="1 2" key="1">
    <citation type="submission" date="2019-10" db="EMBL/GenBank/DDBJ databases">
        <title>Whole genome shotgun sequence of Acrocarpospora corrugata NBRC 13972.</title>
        <authorList>
            <person name="Ichikawa N."/>
            <person name="Kimura A."/>
            <person name="Kitahashi Y."/>
            <person name="Komaki H."/>
            <person name="Oguchi A."/>
        </authorList>
    </citation>
    <scope>NUCLEOTIDE SEQUENCE [LARGE SCALE GENOMIC DNA]</scope>
    <source>
        <strain evidence="1 2">NBRC 13972</strain>
    </source>
</reference>
<dbReference type="EMBL" id="BLAD01000043">
    <property type="protein sequence ID" value="GES00076.1"/>
    <property type="molecule type" value="Genomic_DNA"/>
</dbReference>
<dbReference type="AlphaFoldDB" id="A0A5M3VU24"/>
<name>A0A5M3VU24_9ACTN</name>
<accession>A0A5M3VU24</accession>
<gene>
    <name evidence="1" type="ORF">Acor_21390</name>
</gene>
<dbReference type="Proteomes" id="UP000334990">
    <property type="component" value="Unassembled WGS sequence"/>
</dbReference>
<protein>
    <submittedName>
        <fullName evidence="1">Uncharacterized protein</fullName>
    </submittedName>
</protein>
<evidence type="ECO:0000313" key="1">
    <source>
        <dbReference type="EMBL" id="GES00076.1"/>
    </source>
</evidence>
<keyword evidence="2" id="KW-1185">Reference proteome</keyword>
<evidence type="ECO:0000313" key="2">
    <source>
        <dbReference type="Proteomes" id="UP000334990"/>
    </source>
</evidence>
<organism evidence="1 2">
    <name type="scientific">Acrocarpospora corrugata</name>
    <dbReference type="NCBI Taxonomy" id="35763"/>
    <lineage>
        <taxon>Bacteria</taxon>
        <taxon>Bacillati</taxon>
        <taxon>Actinomycetota</taxon>
        <taxon>Actinomycetes</taxon>
        <taxon>Streptosporangiales</taxon>
        <taxon>Streptosporangiaceae</taxon>
        <taxon>Acrocarpospora</taxon>
    </lineage>
</organism>
<proteinExistence type="predicted"/>
<sequence length="161" mass="17138">MPEGQMTRRVPRILSIAVFVAFVLSGCGDNAPPLPTSTEAGQVLKSHIDRTFRYALAKEITITDPGGRDVPCGDGKYRRTYSVEAVAGEGPGDSQKVATSLISALNGVAKYQMTEVPGTLAMRVAVSTQFRTRIAIYSPSKGRMAARGETECLALKSDSAV</sequence>
<comment type="caution">
    <text evidence="1">The sequence shown here is derived from an EMBL/GenBank/DDBJ whole genome shotgun (WGS) entry which is preliminary data.</text>
</comment>